<accession>A0A1V0SLM2</accession>
<gene>
    <name evidence="1" type="ORF">Klosneuvirus_9_15</name>
</gene>
<organism evidence="1">
    <name type="scientific">Klosneuvirus KNV1</name>
    <dbReference type="NCBI Taxonomy" id="1977640"/>
    <lineage>
        <taxon>Viruses</taxon>
        <taxon>Varidnaviria</taxon>
        <taxon>Bamfordvirae</taxon>
        <taxon>Nucleocytoviricota</taxon>
        <taxon>Megaviricetes</taxon>
        <taxon>Imitervirales</taxon>
        <taxon>Mimiviridae</taxon>
        <taxon>Klosneuvirinae</taxon>
        <taxon>Klosneuvirus</taxon>
    </lineage>
</organism>
<protein>
    <submittedName>
        <fullName evidence="1">Uncharacterized protein</fullName>
    </submittedName>
</protein>
<name>A0A1V0SLM2_9VIRU</name>
<reference evidence="1" key="1">
    <citation type="journal article" date="2017" name="Science">
        <title>Giant viruses with an expanded complement of translation system components.</title>
        <authorList>
            <person name="Schulz F."/>
            <person name="Yutin N."/>
            <person name="Ivanova N.N."/>
            <person name="Ortega D.R."/>
            <person name="Lee T.K."/>
            <person name="Vierheilig J."/>
            <person name="Daims H."/>
            <person name="Horn M."/>
            <person name="Wagner M."/>
            <person name="Jensen G.J."/>
            <person name="Kyrpides N.C."/>
            <person name="Koonin E.V."/>
            <person name="Woyke T."/>
        </authorList>
    </citation>
    <scope>NUCLEOTIDE SEQUENCE</scope>
    <source>
        <strain evidence="1">KNV1</strain>
    </source>
</reference>
<proteinExistence type="predicted"/>
<sequence length="318" mass="37310">MTDLLTKFVTKAINKFGDKFDYSRVVYVNNRTFIIIICKLHGEFTQTPELHIRCIYACPKCKPKIIGKKMNTEEFIGKANLIHNKEYLYDLVEYINTSTKVIITCKIHGNFQMAPNDHLSQKQGCYKCNKLRAAQIMILGTDKFIERSKEIFGDKFNYDLVNYINNQTKVILICKTHGKFETIPANHLKRGDGCTKCYNNYSKKQIEWLNLIMQEENIHIQHAENGGEYMIPNTNYKVDGFCKETNTIYEFMGDYFHGNPALYNPMKPNPTNKKLFGELYLNTFKKELLIMNLDYNYVSIWETEYDKIVKNKKLIKKQ</sequence>
<evidence type="ECO:0000313" key="1">
    <source>
        <dbReference type="EMBL" id="ARF12613.1"/>
    </source>
</evidence>
<dbReference type="EMBL" id="KY684116">
    <property type="protein sequence ID" value="ARF12613.1"/>
    <property type="molecule type" value="Genomic_DNA"/>
</dbReference>